<evidence type="ECO:0000313" key="3">
    <source>
        <dbReference type="EMBL" id="TQF07549.1"/>
    </source>
</evidence>
<dbReference type="InterPro" id="IPR016047">
    <property type="entry name" value="M23ase_b-sheet_dom"/>
</dbReference>
<dbReference type="PANTHER" id="PTHR21666">
    <property type="entry name" value="PEPTIDASE-RELATED"/>
    <property type="match status" value="1"/>
</dbReference>
<dbReference type="OrthoDB" id="5244067at2"/>
<feature type="compositionally biased region" description="Pro residues" evidence="1">
    <location>
        <begin position="35"/>
        <end position="50"/>
    </location>
</feature>
<dbReference type="PANTHER" id="PTHR21666:SF270">
    <property type="entry name" value="MUREIN HYDROLASE ACTIVATOR ENVC"/>
    <property type="match status" value="1"/>
</dbReference>
<accession>A0A540WEU2</accession>
<dbReference type="InterPro" id="IPR011055">
    <property type="entry name" value="Dup_hybrid_motif"/>
</dbReference>
<dbReference type="Proteomes" id="UP000319103">
    <property type="component" value="Unassembled WGS sequence"/>
</dbReference>
<organism evidence="3 4">
    <name type="scientific">Kitasatospora acidiphila</name>
    <dbReference type="NCBI Taxonomy" id="2567942"/>
    <lineage>
        <taxon>Bacteria</taxon>
        <taxon>Bacillati</taxon>
        <taxon>Actinomycetota</taxon>
        <taxon>Actinomycetes</taxon>
        <taxon>Kitasatosporales</taxon>
        <taxon>Streptomycetaceae</taxon>
        <taxon>Kitasatospora</taxon>
    </lineage>
</organism>
<dbReference type="AlphaFoldDB" id="A0A540WEU2"/>
<dbReference type="InterPro" id="IPR050570">
    <property type="entry name" value="Cell_wall_metabolism_enzyme"/>
</dbReference>
<gene>
    <name evidence="3" type="ORF">E6W39_24655</name>
</gene>
<feature type="compositionally biased region" description="Low complexity" evidence="1">
    <location>
        <begin position="22"/>
        <end position="34"/>
    </location>
</feature>
<comment type="caution">
    <text evidence="3">The sequence shown here is derived from an EMBL/GenBank/DDBJ whole genome shotgun (WGS) entry which is preliminary data.</text>
</comment>
<sequence>MPGGAAASRAAVAVAANLAKTGAADAPGAAAPEPAAQPTPPAAPAPPPGPVWSAPAPGAPVTNPFGVPDREYAAGYHTGVDFAVDSGTPLLAVGDATVVSAGWDGAYGNEVVLRLSDGRFAQYAHLSGLGVRAGDQVTGGQRIGASGSTGNSTGPHLHFEIRTANRYGAVTDPIAYLSGHGAGNF</sequence>
<proteinExistence type="predicted"/>
<evidence type="ECO:0000259" key="2">
    <source>
        <dbReference type="Pfam" id="PF01551"/>
    </source>
</evidence>
<name>A0A540WEU2_9ACTN</name>
<protein>
    <submittedName>
        <fullName evidence="3">M23 family metallopeptidase</fullName>
    </submittedName>
</protein>
<dbReference type="CDD" id="cd12797">
    <property type="entry name" value="M23_peptidase"/>
    <property type="match status" value="1"/>
</dbReference>
<dbReference type="EMBL" id="VIGB01000003">
    <property type="protein sequence ID" value="TQF07549.1"/>
    <property type="molecule type" value="Genomic_DNA"/>
</dbReference>
<evidence type="ECO:0000313" key="4">
    <source>
        <dbReference type="Proteomes" id="UP000319103"/>
    </source>
</evidence>
<feature type="domain" description="M23ase beta-sheet core" evidence="2">
    <location>
        <begin position="76"/>
        <end position="165"/>
    </location>
</feature>
<dbReference type="Pfam" id="PF01551">
    <property type="entry name" value="Peptidase_M23"/>
    <property type="match status" value="1"/>
</dbReference>
<dbReference type="FunFam" id="2.70.70.10:FF:000013">
    <property type="entry name" value="Peptidase family M23"/>
    <property type="match status" value="1"/>
</dbReference>
<dbReference type="GO" id="GO:0004222">
    <property type="term" value="F:metalloendopeptidase activity"/>
    <property type="evidence" value="ECO:0007669"/>
    <property type="project" value="TreeGrafter"/>
</dbReference>
<reference evidence="3 4" key="1">
    <citation type="submission" date="2019-06" db="EMBL/GenBank/DDBJ databases">
        <title>Description of Kitasatospora acidophila sp. nov. isolated from pine grove soil, and reclassification of Streptomyces novaecaesareae to Kitasatospora novaeceasareae comb. nov.</title>
        <authorList>
            <person name="Kim M.J."/>
        </authorList>
    </citation>
    <scope>NUCLEOTIDE SEQUENCE [LARGE SCALE GENOMIC DNA]</scope>
    <source>
        <strain evidence="3 4">MMS16-CNU292</strain>
    </source>
</reference>
<dbReference type="Gene3D" id="2.70.70.10">
    <property type="entry name" value="Glucose Permease (Domain IIA)"/>
    <property type="match status" value="1"/>
</dbReference>
<keyword evidence="4" id="KW-1185">Reference proteome</keyword>
<feature type="region of interest" description="Disordered" evidence="1">
    <location>
        <begin position="22"/>
        <end position="57"/>
    </location>
</feature>
<evidence type="ECO:0000256" key="1">
    <source>
        <dbReference type="SAM" id="MobiDB-lite"/>
    </source>
</evidence>
<dbReference type="SUPFAM" id="SSF51261">
    <property type="entry name" value="Duplicated hybrid motif"/>
    <property type="match status" value="1"/>
</dbReference>